<name>A0AAV9EL88_ACOCL</name>
<protein>
    <submittedName>
        <fullName evidence="2">Uncharacterized protein</fullName>
    </submittedName>
</protein>
<dbReference type="EMBL" id="JAUJYO010000007">
    <property type="protein sequence ID" value="KAK1312907.1"/>
    <property type="molecule type" value="Genomic_DNA"/>
</dbReference>
<accession>A0AAV9EL88</accession>
<organism evidence="2 3">
    <name type="scientific">Acorus calamus</name>
    <name type="common">Sweet flag</name>
    <dbReference type="NCBI Taxonomy" id="4465"/>
    <lineage>
        <taxon>Eukaryota</taxon>
        <taxon>Viridiplantae</taxon>
        <taxon>Streptophyta</taxon>
        <taxon>Embryophyta</taxon>
        <taxon>Tracheophyta</taxon>
        <taxon>Spermatophyta</taxon>
        <taxon>Magnoliopsida</taxon>
        <taxon>Liliopsida</taxon>
        <taxon>Acoraceae</taxon>
        <taxon>Acorus</taxon>
    </lineage>
</organism>
<evidence type="ECO:0000313" key="2">
    <source>
        <dbReference type="EMBL" id="KAK1312907.1"/>
    </source>
</evidence>
<feature type="region of interest" description="Disordered" evidence="1">
    <location>
        <begin position="188"/>
        <end position="219"/>
    </location>
</feature>
<comment type="caution">
    <text evidence="2">The sequence shown here is derived from an EMBL/GenBank/DDBJ whole genome shotgun (WGS) entry which is preliminary data.</text>
</comment>
<evidence type="ECO:0000313" key="3">
    <source>
        <dbReference type="Proteomes" id="UP001180020"/>
    </source>
</evidence>
<evidence type="ECO:0000256" key="1">
    <source>
        <dbReference type="SAM" id="MobiDB-lite"/>
    </source>
</evidence>
<reference evidence="2" key="1">
    <citation type="journal article" date="2023" name="Nat. Commun.">
        <title>Diploid and tetraploid genomes of Acorus and the evolution of monocots.</title>
        <authorList>
            <person name="Ma L."/>
            <person name="Liu K.W."/>
            <person name="Li Z."/>
            <person name="Hsiao Y.Y."/>
            <person name="Qi Y."/>
            <person name="Fu T."/>
            <person name="Tang G.D."/>
            <person name="Zhang D."/>
            <person name="Sun W.H."/>
            <person name="Liu D.K."/>
            <person name="Li Y."/>
            <person name="Chen G.Z."/>
            <person name="Liu X.D."/>
            <person name="Liao X.Y."/>
            <person name="Jiang Y.T."/>
            <person name="Yu X."/>
            <person name="Hao Y."/>
            <person name="Huang J."/>
            <person name="Zhao X.W."/>
            <person name="Ke S."/>
            <person name="Chen Y.Y."/>
            <person name="Wu W.L."/>
            <person name="Hsu J.L."/>
            <person name="Lin Y.F."/>
            <person name="Huang M.D."/>
            <person name="Li C.Y."/>
            <person name="Huang L."/>
            <person name="Wang Z.W."/>
            <person name="Zhao X."/>
            <person name="Zhong W.Y."/>
            <person name="Peng D.H."/>
            <person name="Ahmad S."/>
            <person name="Lan S."/>
            <person name="Zhang J.S."/>
            <person name="Tsai W.C."/>
            <person name="Van de Peer Y."/>
            <person name="Liu Z.J."/>
        </authorList>
    </citation>
    <scope>NUCLEOTIDE SEQUENCE</scope>
    <source>
        <strain evidence="2">CP</strain>
    </source>
</reference>
<dbReference type="AlphaFoldDB" id="A0AAV9EL88"/>
<dbReference type="Proteomes" id="UP001180020">
    <property type="component" value="Unassembled WGS sequence"/>
</dbReference>
<keyword evidence="3" id="KW-1185">Reference proteome</keyword>
<reference evidence="2" key="2">
    <citation type="submission" date="2023-06" db="EMBL/GenBank/DDBJ databases">
        <authorList>
            <person name="Ma L."/>
            <person name="Liu K.-W."/>
            <person name="Li Z."/>
            <person name="Hsiao Y.-Y."/>
            <person name="Qi Y."/>
            <person name="Fu T."/>
            <person name="Tang G."/>
            <person name="Zhang D."/>
            <person name="Sun W.-H."/>
            <person name="Liu D.-K."/>
            <person name="Li Y."/>
            <person name="Chen G.-Z."/>
            <person name="Liu X.-D."/>
            <person name="Liao X.-Y."/>
            <person name="Jiang Y.-T."/>
            <person name="Yu X."/>
            <person name="Hao Y."/>
            <person name="Huang J."/>
            <person name="Zhao X.-W."/>
            <person name="Ke S."/>
            <person name="Chen Y.-Y."/>
            <person name="Wu W.-L."/>
            <person name="Hsu J.-L."/>
            <person name="Lin Y.-F."/>
            <person name="Huang M.-D."/>
            <person name="Li C.-Y."/>
            <person name="Huang L."/>
            <person name="Wang Z.-W."/>
            <person name="Zhao X."/>
            <person name="Zhong W.-Y."/>
            <person name="Peng D.-H."/>
            <person name="Ahmad S."/>
            <person name="Lan S."/>
            <person name="Zhang J.-S."/>
            <person name="Tsai W.-C."/>
            <person name="Van De Peer Y."/>
            <person name="Liu Z.-J."/>
        </authorList>
    </citation>
    <scope>NUCLEOTIDE SEQUENCE</scope>
    <source>
        <strain evidence="2">CP</strain>
        <tissue evidence="2">Leaves</tissue>
    </source>
</reference>
<sequence length="239" mass="27894">MDHGGGGEGGGDEEYDEEFIAQRWRRTSLLWVRYTLHKAVRVFEMRVGRVRQTFNANRNHNNQGFHEGFTNYWIMRLREALRGFNRDLRMLRGVIQACLNNGDDGEEALEQDLFDFDPHHPLHLPPAGEPLMQNLGVWANYVIGYSLLFIEYYMWYVFREVPVERDHYDEFDVDEDYFGFRRSVSRPPLEDDDTTLNAGDDPGLKKSRQRSQGSRSGRRCFPSSILPCAHVISPPRVVH</sequence>
<proteinExistence type="predicted"/>
<gene>
    <name evidence="2" type="ORF">QJS10_CPA07g00370</name>
</gene>